<organism evidence="2 3">
    <name type="scientific">Hordeum vulgare subsp. vulgare</name>
    <name type="common">Domesticated barley</name>
    <dbReference type="NCBI Taxonomy" id="112509"/>
    <lineage>
        <taxon>Eukaryota</taxon>
        <taxon>Viridiplantae</taxon>
        <taxon>Streptophyta</taxon>
        <taxon>Embryophyta</taxon>
        <taxon>Tracheophyta</taxon>
        <taxon>Spermatophyta</taxon>
        <taxon>Magnoliopsida</taxon>
        <taxon>Liliopsida</taxon>
        <taxon>Poales</taxon>
        <taxon>Poaceae</taxon>
        <taxon>BOP clade</taxon>
        <taxon>Pooideae</taxon>
        <taxon>Triticodae</taxon>
        <taxon>Triticeae</taxon>
        <taxon>Hordeinae</taxon>
        <taxon>Hordeum</taxon>
    </lineage>
</organism>
<reference evidence="3" key="1">
    <citation type="journal article" date="2012" name="Nature">
        <title>A physical, genetic and functional sequence assembly of the barley genome.</title>
        <authorList>
            <consortium name="The International Barley Genome Sequencing Consortium"/>
            <person name="Mayer K.F."/>
            <person name="Waugh R."/>
            <person name="Brown J.W."/>
            <person name="Schulman A."/>
            <person name="Langridge P."/>
            <person name="Platzer M."/>
            <person name="Fincher G.B."/>
            <person name="Muehlbauer G.J."/>
            <person name="Sato K."/>
            <person name="Close T.J."/>
            <person name="Wise R.P."/>
            <person name="Stein N."/>
        </authorList>
    </citation>
    <scope>NUCLEOTIDE SEQUENCE [LARGE SCALE GENOMIC DNA]</scope>
    <source>
        <strain evidence="3">cv. Morex</strain>
    </source>
</reference>
<dbReference type="PANTHER" id="PTHR33170:SF52">
    <property type="entry name" value="CCHC-TYPE DOMAIN-CONTAINING PROTEIN"/>
    <property type="match status" value="1"/>
</dbReference>
<feature type="region of interest" description="Disordered" evidence="1">
    <location>
        <begin position="261"/>
        <end position="328"/>
    </location>
</feature>
<dbReference type="Gramene" id="HORVU.MOREX.r3.1HG0059490.1">
    <property type="protein sequence ID" value="HORVU.MOREX.r3.1HG0059490.1"/>
    <property type="gene ID" value="HORVU.MOREX.r3.1HG0059490"/>
</dbReference>
<evidence type="ECO:0000313" key="3">
    <source>
        <dbReference type="Proteomes" id="UP000011116"/>
    </source>
</evidence>
<proteinExistence type="predicted"/>
<reference evidence="2" key="2">
    <citation type="submission" date="2020-10" db="EMBL/GenBank/DDBJ databases">
        <authorList>
            <person name="Scholz U."/>
            <person name="Mascher M."/>
            <person name="Fiebig A."/>
        </authorList>
    </citation>
    <scope>NUCLEOTIDE SEQUENCE [LARGE SCALE GENOMIC DNA]</scope>
    <source>
        <strain evidence="2">cv. Morex</strain>
    </source>
</reference>
<feature type="compositionally biased region" description="Pro residues" evidence="1">
    <location>
        <begin position="385"/>
        <end position="406"/>
    </location>
</feature>
<feature type="region of interest" description="Disordered" evidence="1">
    <location>
        <begin position="1"/>
        <end position="26"/>
    </location>
</feature>
<accession>A0A8I7B151</accession>
<dbReference type="PANTHER" id="PTHR33170">
    <property type="entry name" value="DUF4283 DOMAIN-CONTAINING PROTEIN-RELATED"/>
    <property type="match status" value="1"/>
</dbReference>
<reference evidence="2" key="3">
    <citation type="submission" date="2022-01" db="UniProtKB">
        <authorList>
            <consortium name="EnsemblPlants"/>
        </authorList>
    </citation>
    <scope>IDENTIFICATION</scope>
    <source>
        <strain evidence="2">subsp. vulgare</strain>
    </source>
</reference>
<dbReference type="EnsemblPlants" id="HORVU.MOREX.r3.1HG0059490.1">
    <property type="protein sequence ID" value="HORVU.MOREX.r3.1HG0059490.1"/>
    <property type="gene ID" value="HORVU.MOREX.r3.1HG0059490"/>
</dbReference>
<evidence type="ECO:0000256" key="1">
    <source>
        <dbReference type="SAM" id="MobiDB-lite"/>
    </source>
</evidence>
<name>A0A8I7B151_HORVV</name>
<feature type="compositionally biased region" description="Low complexity" evidence="1">
    <location>
        <begin position="315"/>
        <end position="328"/>
    </location>
</feature>
<dbReference type="AlphaFoldDB" id="A0A8I7B151"/>
<feature type="region of interest" description="Disordered" evidence="1">
    <location>
        <begin position="360"/>
        <end position="406"/>
    </location>
</feature>
<dbReference type="Proteomes" id="UP000011116">
    <property type="component" value="Chromosome 1H"/>
</dbReference>
<keyword evidence="3" id="KW-1185">Reference proteome</keyword>
<sequence length="406" mass="42621">MTPTGAPGAREQEALDPPPPARVNRHRSHEDTMCINFGCAGHFRSECEAPPRCPTTLTYLGYGTERGSFYFVDADTLRRRRLVYHLATVTLAPEQPTPDGLMISSDLIRNELAAYIGEFHGSEFAWEVTETAPLVFSVPFPSSELLRVCSHGSIRCPINKFMISVQAAEPKPVPPLEKVWVLVYGLPRGGSAAPRGGKLTHILKEMSEPLGKLITADLASFEDDGPSRIEILCPAPTEIDGLSLVFYFGSKGRRLTFELESPAPVDQLDPAPTGPEPSDGGLDDEGGSSEEGSSSEGGDDAVGAPPEPFDGRRNPVSSAAGPSGPVGGTPVVALAPVVAIGTGMPLPTSPDPVVAAEEEVSVGTEVCPASSRRSPGVVCYSRSPGTPPSPTLGSPDPRPPAAVDPG</sequence>
<evidence type="ECO:0000313" key="2">
    <source>
        <dbReference type="EnsemblPlants" id="HORVU.MOREX.r3.1HG0059490.1"/>
    </source>
</evidence>
<protein>
    <submittedName>
        <fullName evidence="2">Uncharacterized protein</fullName>
    </submittedName>
</protein>